<dbReference type="Proteomes" id="UP000233375">
    <property type="component" value="Unassembled WGS sequence"/>
</dbReference>
<organism evidence="1 2">
    <name type="scientific">Niallia nealsonii</name>
    <dbReference type="NCBI Taxonomy" id="115979"/>
    <lineage>
        <taxon>Bacteria</taxon>
        <taxon>Bacillati</taxon>
        <taxon>Bacillota</taxon>
        <taxon>Bacilli</taxon>
        <taxon>Bacillales</taxon>
        <taxon>Bacillaceae</taxon>
        <taxon>Niallia</taxon>
    </lineage>
</organism>
<name>A0A2N0Z7T1_9BACI</name>
<evidence type="ECO:0008006" key="3">
    <source>
        <dbReference type="Google" id="ProtNLM"/>
    </source>
</evidence>
<dbReference type="Gene3D" id="3.40.50.1820">
    <property type="entry name" value="alpha/beta hydrolase"/>
    <property type="match status" value="1"/>
</dbReference>
<dbReference type="InterPro" id="IPR000801">
    <property type="entry name" value="Esterase-like"/>
</dbReference>
<dbReference type="PANTHER" id="PTHR48098:SF3">
    <property type="entry name" value="IRON(III) ENTEROBACTIN ESTERASE"/>
    <property type="match status" value="1"/>
</dbReference>
<evidence type="ECO:0000313" key="1">
    <source>
        <dbReference type="EMBL" id="PKG25575.1"/>
    </source>
</evidence>
<dbReference type="EMBL" id="PISE01000003">
    <property type="protein sequence ID" value="PKG25575.1"/>
    <property type="molecule type" value="Genomic_DNA"/>
</dbReference>
<protein>
    <recommendedName>
        <fullName evidence="3">Esterase</fullName>
    </recommendedName>
</protein>
<gene>
    <name evidence="1" type="ORF">CWS01_01660</name>
</gene>
<keyword evidence="2" id="KW-1185">Reference proteome</keyword>
<dbReference type="RefSeq" id="WP_101175299.1">
    <property type="nucleotide sequence ID" value="NZ_PISE01000003.1"/>
</dbReference>
<dbReference type="SUPFAM" id="SSF53474">
    <property type="entry name" value="alpha/beta-Hydrolases"/>
    <property type="match status" value="1"/>
</dbReference>
<dbReference type="InterPro" id="IPR029058">
    <property type="entry name" value="AB_hydrolase_fold"/>
</dbReference>
<proteinExistence type="predicted"/>
<comment type="caution">
    <text evidence="1">The sequence shown here is derived from an EMBL/GenBank/DDBJ whole genome shotgun (WGS) entry which is preliminary data.</text>
</comment>
<dbReference type="AlphaFoldDB" id="A0A2N0Z7T1"/>
<accession>A0A2N0Z7T1</accession>
<evidence type="ECO:0000313" key="2">
    <source>
        <dbReference type="Proteomes" id="UP000233375"/>
    </source>
</evidence>
<sequence>MKTSKGTIQELTFKSKELKEEVTLLVYLPPAYSPLYKYNVLIAQDGKDYFQFGRIGRAADELHTANKMENTIIIGIPYKSVQDRREKYHPKGIQNKAYIRFLAHELVPYIDESFPTLAMGLGRGLIGDSLGGTVSLMTALQYPHTFGKIMLQSPLVNSDVLNMVHSFEHFHLLEIFHIIGKEETAVKTTAQTIEDFLTPNQELADYLTRTNADYFYEEFNGDHTWKYWQPYVKKILEAMYT</sequence>
<dbReference type="PANTHER" id="PTHR48098">
    <property type="entry name" value="ENTEROCHELIN ESTERASE-RELATED"/>
    <property type="match status" value="1"/>
</dbReference>
<reference evidence="1 2" key="1">
    <citation type="journal article" date="2003" name="Int. J. Syst. Evol. Microbiol.">
        <title>Bacillus nealsonii sp. nov., isolated from a spacecraft-assembly facility, whose spores are gamma-radiation resistant.</title>
        <authorList>
            <person name="Venkateswaran K."/>
            <person name="Kempf M."/>
            <person name="Chen F."/>
            <person name="Satomi M."/>
            <person name="Nicholson W."/>
            <person name="Kern R."/>
        </authorList>
    </citation>
    <scope>NUCLEOTIDE SEQUENCE [LARGE SCALE GENOMIC DNA]</scope>
    <source>
        <strain evidence="1 2">FO-92</strain>
    </source>
</reference>
<dbReference type="InterPro" id="IPR050583">
    <property type="entry name" value="Mycobacterial_A85_antigen"/>
</dbReference>
<dbReference type="Pfam" id="PF00756">
    <property type="entry name" value="Esterase"/>
    <property type="match status" value="1"/>
</dbReference>
<dbReference type="OrthoDB" id="9803578at2"/>